<proteinExistence type="predicted"/>
<organism evidence="3">
    <name type="scientific">Gongylonema pulchrum</name>
    <dbReference type="NCBI Taxonomy" id="637853"/>
    <lineage>
        <taxon>Eukaryota</taxon>
        <taxon>Metazoa</taxon>
        <taxon>Ecdysozoa</taxon>
        <taxon>Nematoda</taxon>
        <taxon>Chromadorea</taxon>
        <taxon>Rhabditida</taxon>
        <taxon>Spirurina</taxon>
        <taxon>Spiruromorpha</taxon>
        <taxon>Spiruroidea</taxon>
        <taxon>Gongylonematidae</taxon>
        <taxon>Gongylonema</taxon>
    </lineage>
</organism>
<protein>
    <submittedName>
        <fullName evidence="3">PAZ domain-containing protein</fullName>
    </submittedName>
</protein>
<accession>A0A183D9D7</accession>
<dbReference type="Proteomes" id="UP000271098">
    <property type="component" value="Unassembled WGS sequence"/>
</dbReference>
<sequence length="252" mass="29559">MLVKIEKEIARYNSLSDNKIASIHMSNSGNLKMFGSKRIINACLHSSMPTTLEEKYEEKRKRKEKSVEDMEIVSIPLVHTAHYKVDFAKDFEIRSILIKFINSMHFPWSPWFDIPQNPEYWPEQVPFYNPSSRVVDLEEIARLESSTAYRIDELERNILQFAFYRYNEFIRRHFGNIRLFHSGELGEPRPSSRNAVSSLIYSDSAGVFLLLDDRNLVKCFWFSQDFTKWIIYKATVLDLVSMSRKTNTAAAH</sequence>
<name>A0A183D9D7_9BILA</name>
<dbReference type="WBParaSite" id="GPUH_0000533501-mRNA-1">
    <property type="protein sequence ID" value="GPUH_0000533501-mRNA-1"/>
    <property type="gene ID" value="GPUH_0000533501"/>
</dbReference>
<reference evidence="3" key="1">
    <citation type="submission" date="2016-06" db="UniProtKB">
        <authorList>
            <consortium name="WormBaseParasite"/>
        </authorList>
    </citation>
    <scope>IDENTIFICATION</scope>
</reference>
<dbReference type="EMBL" id="UYRT01011143">
    <property type="protein sequence ID" value="VDK50244.1"/>
    <property type="molecule type" value="Genomic_DNA"/>
</dbReference>
<gene>
    <name evidence="1" type="ORF">GPUH_LOCUS5328</name>
</gene>
<evidence type="ECO:0000313" key="1">
    <source>
        <dbReference type="EMBL" id="VDK50244.1"/>
    </source>
</evidence>
<dbReference type="OrthoDB" id="5824112at2759"/>
<evidence type="ECO:0000313" key="3">
    <source>
        <dbReference type="WBParaSite" id="GPUH_0000533501-mRNA-1"/>
    </source>
</evidence>
<keyword evidence="2" id="KW-1185">Reference proteome</keyword>
<dbReference type="AlphaFoldDB" id="A0A183D9D7"/>
<reference evidence="1 2" key="2">
    <citation type="submission" date="2018-11" db="EMBL/GenBank/DDBJ databases">
        <authorList>
            <consortium name="Pathogen Informatics"/>
        </authorList>
    </citation>
    <scope>NUCLEOTIDE SEQUENCE [LARGE SCALE GENOMIC DNA]</scope>
</reference>
<evidence type="ECO:0000313" key="2">
    <source>
        <dbReference type="Proteomes" id="UP000271098"/>
    </source>
</evidence>